<dbReference type="SUPFAM" id="SSF51316">
    <property type="entry name" value="Mss4-like"/>
    <property type="match status" value="1"/>
</dbReference>
<dbReference type="KEGG" id="tau:Tola_0694"/>
<keyword evidence="6" id="KW-1185">Reference proteome</keyword>
<dbReference type="PANTHER" id="PTHR28620">
    <property type="entry name" value="CENTROMERE PROTEIN V"/>
    <property type="match status" value="1"/>
</dbReference>
<keyword evidence="2" id="KW-0479">Metal-binding</keyword>
<proteinExistence type="inferred from homology"/>
<dbReference type="InterPro" id="IPR011057">
    <property type="entry name" value="Mss4-like_sf"/>
</dbReference>
<dbReference type="PROSITE" id="PS51891">
    <property type="entry name" value="CENP_V_GFA"/>
    <property type="match status" value="1"/>
</dbReference>
<evidence type="ECO:0000259" key="4">
    <source>
        <dbReference type="PROSITE" id="PS51891"/>
    </source>
</evidence>
<name>C4LAW9_TOLAT</name>
<evidence type="ECO:0000256" key="3">
    <source>
        <dbReference type="ARBA" id="ARBA00022833"/>
    </source>
</evidence>
<gene>
    <name evidence="5" type="ordered locus">Tola_0694</name>
</gene>
<dbReference type="Pfam" id="PF04828">
    <property type="entry name" value="GFA"/>
    <property type="match status" value="1"/>
</dbReference>
<dbReference type="RefSeq" id="WP_012728922.1">
    <property type="nucleotide sequence ID" value="NC_012691.1"/>
</dbReference>
<dbReference type="GO" id="GO:0046872">
    <property type="term" value="F:metal ion binding"/>
    <property type="evidence" value="ECO:0007669"/>
    <property type="project" value="UniProtKB-KW"/>
</dbReference>
<evidence type="ECO:0000256" key="2">
    <source>
        <dbReference type="ARBA" id="ARBA00022723"/>
    </source>
</evidence>
<dbReference type="EMBL" id="CP001616">
    <property type="protein sequence ID" value="ACQ92323.1"/>
    <property type="molecule type" value="Genomic_DNA"/>
</dbReference>
<dbReference type="HOGENOM" id="CLU_055491_5_0_6"/>
<accession>C4LAW9</accession>
<feature type="domain" description="CENP-V/GFA" evidence="4">
    <location>
        <begin position="1"/>
        <end position="130"/>
    </location>
</feature>
<keyword evidence="3" id="KW-0862">Zinc</keyword>
<protein>
    <submittedName>
        <fullName evidence="5">Glutathione-dependent formaldehyde-activating GFA</fullName>
    </submittedName>
</protein>
<sequence>MSGYKLKAGCHCGNITAMVELTSPPSTLNPRACDCDFCRKHGAAYVSDPKGKLTISVREPELLGKYHQGSGTADFLFCRQCGVLVGVSFQQEQNMYATINARIIENAVFGDTCSASPKKLSTAEKIARWQTVWFSHVSINA</sequence>
<reference evidence="6" key="1">
    <citation type="submission" date="2009-05" db="EMBL/GenBank/DDBJ databases">
        <title>Complete sequence of Tolumonas auensis DSM 9187.</title>
        <authorList>
            <consortium name="US DOE Joint Genome Institute"/>
            <person name="Lucas S."/>
            <person name="Copeland A."/>
            <person name="Lapidus A."/>
            <person name="Glavina del Rio T."/>
            <person name="Tice H."/>
            <person name="Bruce D."/>
            <person name="Goodwin L."/>
            <person name="Pitluck S."/>
            <person name="Chertkov O."/>
            <person name="Brettin T."/>
            <person name="Detter J.C."/>
            <person name="Han C."/>
            <person name="Larimer F."/>
            <person name="Land M."/>
            <person name="Hauser L."/>
            <person name="Kyrpides N."/>
            <person name="Mikhailova N."/>
            <person name="Spring S."/>
            <person name="Beller H."/>
        </authorList>
    </citation>
    <scope>NUCLEOTIDE SEQUENCE [LARGE SCALE GENOMIC DNA]</scope>
    <source>
        <strain evidence="6">DSM 9187 / TA4</strain>
    </source>
</reference>
<organism evidence="5 6">
    <name type="scientific">Tolumonas auensis (strain DSM 9187 / NBRC 110442 / TA 4)</name>
    <dbReference type="NCBI Taxonomy" id="595494"/>
    <lineage>
        <taxon>Bacteria</taxon>
        <taxon>Pseudomonadati</taxon>
        <taxon>Pseudomonadota</taxon>
        <taxon>Gammaproteobacteria</taxon>
        <taxon>Aeromonadales</taxon>
        <taxon>Aeromonadaceae</taxon>
        <taxon>Tolumonas</taxon>
    </lineage>
</organism>
<dbReference type="Gene3D" id="2.170.150.70">
    <property type="match status" value="1"/>
</dbReference>
<reference evidence="5 6" key="2">
    <citation type="journal article" date="2011" name="Stand. Genomic Sci.">
        <title>Complete genome sequence of Tolumonas auensis type strain (TA 4).</title>
        <authorList>
            <person name="Chertkov O."/>
            <person name="Copeland A."/>
            <person name="Lucas S."/>
            <person name="Lapidus A."/>
            <person name="Berry K.W."/>
            <person name="Detter J.C."/>
            <person name="Del Rio T.G."/>
            <person name="Hammon N."/>
            <person name="Dalin E."/>
            <person name="Tice H."/>
            <person name="Pitluck S."/>
            <person name="Richardson P."/>
            <person name="Bruce D."/>
            <person name="Goodwin L."/>
            <person name="Han C."/>
            <person name="Tapia R."/>
            <person name="Saunders E."/>
            <person name="Schmutz J."/>
            <person name="Brettin T."/>
            <person name="Larimer F."/>
            <person name="Land M."/>
            <person name="Hauser L."/>
            <person name="Spring S."/>
            <person name="Rohde M."/>
            <person name="Kyrpides N.C."/>
            <person name="Ivanova N."/>
            <person name="Goker M."/>
            <person name="Beller H.R."/>
            <person name="Klenk H.P."/>
            <person name="Woyke T."/>
        </authorList>
    </citation>
    <scope>NUCLEOTIDE SEQUENCE [LARGE SCALE GENOMIC DNA]</scope>
    <source>
        <strain evidence="6">DSM 9187 / TA4</strain>
    </source>
</reference>
<evidence type="ECO:0000313" key="6">
    <source>
        <dbReference type="Proteomes" id="UP000009073"/>
    </source>
</evidence>
<evidence type="ECO:0000313" key="5">
    <source>
        <dbReference type="EMBL" id="ACQ92323.1"/>
    </source>
</evidence>
<dbReference type="GO" id="GO:0016846">
    <property type="term" value="F:carbon-sulfur lyase activity"/>
    <property type="evidence" value="ECO:0007669"/>
    <property type="project" value="InterPro"/>
</dbReference>
<dbReference type="PANTHER" id="PTHR28620:SF1">
    <property type="entry name" value="CENP-V_GFA DOMAIN-CONTAINING PROTEIN"/>
    <property type="match status" value="1"/>
</dbReference>
<dbReference type="InterPro" id="IPR006913">
    <property type="entry name" value="CENP-V/GFA"/>
</dbReference>
<dbReference type="STRING" id="595494.Tola_0694"/>
<dbReference type="Proteomes" id="UP000009073">
    <property type="component" value="Chromosome"/>
</dbReference>
<dbReference type="InterPro" id="IPR052355">
    <property type="entry name" value="CENP-V-like"/>
</dbReference>
<comment type="similarity">
    <text evidence="1">Belongs to the Gfa family.</text>
</comment>
<evidence type="ECO:0000256" key="1">
    <source>
        <dbReference type="ARBA" id="ARBA00005495"/>
    </source>
</evidence>
<dbReference type="AlphaFoldDB" id="C4LAW9"/>
<dbReference type="eggNOG" id="COG3791">
    <property type="taxonomic scope" value="Bacteria"/>
</dbReference>
<dbReference type="OrthoDB" id="9805575at2"/>